<accession>A0A917UW09</accession>
<evidence type="ECO:0000259" key="7">
    <source>
        <dbReference type="PROSITE" id="PS51387"/>
    </source>
</evidence>
<evidence type="ECO:0000256" key="1">
    <source>
        <dbReference type="ARBA" id="ARBA00001974"/>
    </source>
</evidence>
<protein>
    <submittedName>
        <fullName evidence="8">FAD-binding dehydrogenase</fullName>
    </submittedName>
</protein>
<feature type="compositionally biased region" description="Basic residues" evidence="6">
    <location>
        <begin position="476"/>
        <end position="489"/>
    </location>
</feature>
<dbReference type="GO" id="GO:0016491">
    <property type="term" value="F:oxidoreductase activity"/>
    <property type="evidence" value="ECO:0007669"/>
    <property type="project" value="UniProtKB-KW"/>
</dbReference>
<dbReference type="PANTHER" id="PTHR42973">
    <property type="entry name" value="BINDING OXIDOREDUCTASE, PUTATIVE (AFU_ORTHOLOGUE AFUA_1G17690)-RELATED"/>
    <property type="match status" value="1"/>
</dbReference>
<comment type="cofactor">
    <cofactor evidence="1">
        <name>FAD</name>
        <dbReference type="ChEBI" id="CHEBI:57692"/>
    </cofactor>
</comment>
<dbReference type="InterPro" id="IPR016166">
    <property type="entry name" value="FAD-bd_PCMH"/>
</dbReference>
<dbReference type="InterPro" id="IPR006094">
    <property type="entry name" value="Oxid_FAD_bind_N"/>
</dbReference>
<dbReference type="Pfam" id="PF08031">
    <property type="entry name" value="BBE"/>
    <property type="match status" value="1"/>
</dbReference>
<reference evidence="8" key="2">
    <citation type="submission" date="2020-09" db="EMBL/GenBank/DDBJ databases">
        <authorList>
            <person name="Sun Q."/>
            <person name="Zhou Y."/>
        </authorList>
    </citation>
    <scope>NUCLEOTIDE SEQUENCE</scope>
    <source>
        <strain evidence="8">CGMCC 1.8984</strain>
    </source>
</reference>
<name>A0A917UW09_9MICO</name>
<dbReference type="PANTHER" id="PTHR42973:SF39">
    <property type="entry name" value="FAD-BINDING PCMH-TYPE DOMAIN-CONTAINING PROTEIN"/>
    <property type="match status" value="1"/>
</dbReference>
<feature type="domain" description="FAD-binding PCMH-type" evidence="7">
    <location>
        <begin position="46"/>
        <end position="214"/>
    </location>
</feature>
<evidence type="ECO:0000256" key="3">
    <source>
        <dbReference type="ARBA" id="ARBA00022630"/>
    </source>
</evidence>
<keyword evidence="3" id="KW-0285">Flavoprotein</keyword>
<proteinExistence type="inferred from homology"/>
<dbReference type="InterPro" id="IPR012951">
    <property type="entry name" value="BBE"/>
</dbReference>
<organism evidence="8 9">
    <name type="scientific">Agromyces bauzanensis</name>
    <dbReference type="NCBI Taxonomy" id="1308924"/>
    <lineage>
        <taxon>Bacteria</taxon>
        <taxon>Bacillati</taxon>
        <taxon>Actinomycetota</taxon>
        <taxon>Actinomycetes</taxon>
        <taxon>Micrococcales</taxon>
        <taxon>Microbacteriaceae</taxon>
        <taxon>Agromyces</taxon>
    </lineage>
</organism>
<dbReference type="Gene3D" id="3.40.462.20">
    <property type="match status" value="1"/>
</dbReference>
<sequence length="489" mass="52361">MRKIGLQVSATTAQWDRLGAAIDGDLLRPSDRDYSRLARWPLQTDDPSLPASIARCTSPDDVAAVLRFVNERGLPFAVRSGGHSFAGHSRTTGVLIDTSLLNRVQVHGTTATVGSGARLADVYHALHKSGLAIPAGCGPTVGIAGLTLGGGLGILGRARGLTCDALTGAEVVLADGTVIRCDRDRDQDLFWALRGAGSGSFGVVTRLTFGASSEPRASAFHLGWRGESAPNLIDSWQRWLPHAPDEIAPALQLAVPARIDLPVHLRILGAVTGGDAQRRAQLRDVATSLGAPPQSQHVEHGTLSRVKGRLSDIGAALEAASGTAPGGRTWARSLFVDTALEREVVERLVEATVGYRREGEARELDLTPMGGAYNRQAPDATAFVHRGDLFLLKYSVSLDDPDGHRQAREWLDSVTAIVAPHATGRAYQNFADPDLPDPLNAYYGTNLPRLIEVKAAYDPGDLFRHDQSIHPEVRPHRPHRAGSQHVTHA</sequence>
<dbReference type="Gene3D" id="3.30.465.10">
    <property type="match status" value="1"/>
</dbReference>
<comment type="caution">
    <text evidence="8">The sequence shown here is derived from an EMBL/GenBank/DDBJ whole genome shotgun (WGS) entry which is preliminary data.</text>
</comment>
<dbReference type="AlphaFoldDB" id="A0A917UW09"/>
<evidence type="ECO:0000313" key="8">
    <source>
        <dbReference type="EMBL" id="GGJ89505.1"/>
    </source>
</evidence>
<feature type="compositionally biased region" description="Basic and acidic residues" evidence="6">
    <location>
        <begin position="464"/>
        <end position="475"/>
    </location>
</feature>
<evidence type="ECO:0000313" key="9">
    <source>
        <dbReference type="Proteomes" id="UP000636956"/>
    </source>
</evidence>
<gene>
    <name evidence="8" type="ORF">GCM10011372_30160</name>
</gene>
<comment type="similarity">
    <text evidence="2">Belongs to the oxygen-dependent FAD-linked oxidoreductase family.</text>
</comment>
<evidence type="ECO:0000256" key="5">
    <source>
        <dbReference type="ARBA" id="ARBA00023002"/>
    </source>
</evidence>
<keyword evidence="4" id="KW-0274">FAD</keyword>
<dbReference type="Gene3D" id="3.30.43.10">
    <property type="entry name" value="Uridine Diphospho-n-acetylenolpyruvylglucosamine Reductase, domain 2"/>
    <property type="match status" value="1"/>
</dbReference>
<dbReference type="InterPro" id="IPR016167">
    <property type="entry name" value="FAD-bd_PCMH_sub1"/>
</dbReference>
<dbReference type="Pfam" id="PF01565">
    <property type="entry name" value="FAD_binding_4"/>
    <property type="match status" value="1"/>
</dbReference>
<evidence type="ECO:0000256" key="4">
    <source>
        <dbReference type="ARBA" id="ARBA00022827"/>
    </source>
</evidence>
<dbReference type="EMBL" id="BMMD01000020">
    <property type="protein sequence ID" value="GGJ89505.1"/>
    <property type="molecule type" value="Genomic_DNA"/>
</dbReference>
<reference evidence="8" key="1">
    <citation type="journal article" date="2014" name="Int. J. Syst. Evol. Microbiol.">
        <title>Complete genome sequence of Corynebacterium casei LMG S-19264T (=DSM 44701T), isolated from a smear-ripened cheese.</title>
        <authorList>
            <consortium name="US DOE Joint Genome Institute (JGI-PGF)"/>
            <person name="Walter F."/>
            <person name="Albersmeier A."/>
            <person name="Kalinowski J."/>
            <person name="Ruckert C."/>
        </authorList>
    </citation>
    <scope>NUCLEOTIDE SEQUENCE</scope>
    <source>
        <strain evidence="8">CGMCC 1.8984</strain>
    </source>
</reference>
<evidence type="ECO:0000256" key="2">
    <source>
        <dbReference type="ARBA" id="ARBA00005466"/>
    </source>
</evidence>
<keyword evidence="9" id="KW-1185">Reference proteome</keyword>
<dbReference type="RefSeq" id="WP_188744235.1">
    <property type="nucleotide sequence ID" value="NZ_BAABFW010000014.1"/>
</dbReference>
<dbReference type="InterPro" id="IPR036318">
    <property type="entry name" value="FAD-bd_PCMH-like_sf"/>
</dbReference>
<dbReference type="PROSITE" id="PS51387">
    <property type="entry name" value="FAD_PCMH"/>
    <property type="match status" value="1"/>
</dbReference>
<dbReference type="GO" id="GO:0071949">
    <property type="term" value="F:FAD binding"/>
    <property type="evidence" value="ECO:0007669"/>
    <property type="project" value="InterPro"/>
</dbReference>
<dbReference type="InterPro" id="IPR050416">
    <property type="entry name" value="FAD-linked_Oxidoreductase"/>
</dbReference>
<dbReference type="Proteomes" id="UP000636956">
    <property type="component" value="Unassembled WGS sequence"/>
</dbReference>
<evidence type="ECO:0000256" key="6">
    <source>
        <dbReference type="SAM" id="MobiDB-lite"/>
    </source>
</evidence>
<dbReference type="SUPFAM" id="SSF56176">
    <property type="entry name" value="FAD-binding/transporter-associated domain-like"/>
    <property type="match status" value="1"/>
</dbReference>
<feature type="region of interest" description="Disordered" evidence="6">
    <location>
        <begin position="464"/>
        <end position="489"/>
    </location>
</feature>
<keyword evidence="5" id="KW-0560">Oxidoreductase</keyword>
<dbReference type="InterPro" id="IPR016169">
    <property type="entry name" value="FAD-bd_PCMH_sub2"/>
</dbReference>